<dbReference type="AlphaFoldDB" id="A0A176WBZ1"/>
<sequence length="431" mass="48773">MGKRAKTSRKGKKAWRANISTADTDDFITRQALEDRSGGPLDAVPDDSLFFVDKSKDVTIERKTKKHREKILHCDSVLQRNSLIPPLRAPLKPKRKRKDRDTAKPPSKKKSALETVVAQDGGDGEEEMAVSADVWEAGHGTETLDENTFIPKTGKKKMQKLAKSAPPVEVPAVEIDAPGCSYNPTFEDHQDALGLAVAQEMQKVYKKDLEPPRVPKTVHVHGFPVEQEDVFFLDADADDEDEEEDEGTVVAGDGPSAGSRAVKVKKLTRADLNRIQRRRANVRVEREKREKLKLKKDVLRLPEIIEDITNQNDEAEKVRLRRKIARAERRAHEPPRLGKHKFKPAPVQVLLTEEVTGSLRQIKGCYTLARERFKSLQRRGILEPRVKSGRNQRKKRIEYEQGSRGQKERDMHASREAEKETSRHALAVVSL</sequence>
<protein>
    <recommendedName>
        <fullName evidence="2 5">Ribosome biogenesis protein NOP53</fullName>
    </recommendedName>
</protein>
<dbReference type="GO" id="GO:0005654">
    <property type="term" value="C:nucleoplasm"/>
    <property type="evidence" value="ECO:0007669"/>
    <property type="project" value="UniProtKB-SubCell"/>
</dbReference>
<accession>A0A176WBZ1</accession>
<organism evidence="9 10">
    <name type="scientific">Marchantia polymorpha subsp. ruderalis</name>
    <dbReference type="NCBI Taxonomy" id="1480154"/>
    <lineage>
        <taxon>Eukaryota</taxon>
        <taxon>Viridiplantae</taxon>
        <taxon>Streptophyta</taxon>
        <taxon>Embryophyta</taxon>
        <taxon>Marchantiophyta</taxon>
        <taxon>Marchantiopsida</taxon>
        <taxon>Marchantiidae</taxon>
        <taxon>Marchantiales</taxon>
        <taxon>Marchantiaceae</taxon>
        <taxon>Marchantia</taxon>
    </lineage>
</organism>
<evidence type="ECO:0000256" key="2">
    <source>
        <dbReference type="ARBA" id="ARBA00018339"/>
    </source>
</evidence>
<evidence type="ECO:0000313" key="8">
    <source>
        <dbReference type="EMBL" id="BBM99005.1"/>
    </source>
</evidence>
<dbReference type="Proteomes" id="UP000077202">
    <property type="component" value="Unassembled WGS sequence"/>
</dbReference>
<reference evidence="11" key="3">
    <citation type="journal article" date="2020" name="Curr. Biol.">
        <title>Chromatin organization in early land plants reveals an ancestral association between H3K27me3, transposons, and constitutive heterochromatin.</title>
        <authorList>
            <person name="Montgomery S.A."/>
            <person name="Tanizawa Y."/>
            <person name="Galik B."/>
            <person name="Wang N."/>
            <person name="Ito T."/>
            <person name="Mochizuki T."/>
            <person name="Akimcheva S."/>
            <person name="Bowman J.L."/>
            <person name="Cognat V."/>
            <person name="Marechal-Drouard L."/>
            <person name="Ekker H."/>
            <person name="Hong S.F."/>
            <person name="Kohchi T."/>
            <person name="Lin S.S."/>
            <person name="Liu L.D."/>
            <person name="Nakamura Y."/>
            <person name="Valeeva L.R."/>
            <person name="Shakirov E.V."/>
            <person name="Shippen D.E."/>
            <person name="Wei W.L."/>
            <person name="Yagura M."/>
            <person name="Yamaoka S."/>
            <person name="Yamato K.T."/>
            <person name="Liu C."/>
            <person name="Berger F."/>
        </authorList>
    </citation>
    <scope>NUCLEOTIDE SEQUENCE [LARGE SCALE GENOMIC DNA]</scope>
    <source>
        <strain evidence="11">Tak-1</strain>
    </source>
</reference>
<comment type="similarity">
    <text evidence="1 5">Belongs to the NOP53 family.</text>
</comment>
<evidence type="ECO:0000256" key="6">
    <source>
        <dbReference type="SAM" id="Coils"/>
    </source>
</evidence>
<keyword evidence="4 5" id="KW-0539">Nucleus</keyword>
<dbReference type="Proteomes" id="UP001162541">
    <property type="component" value="Chromosome 1"/>
</dbReference>
<dbReference type="GO" id="GO:0008097">
    <property type="term" value="F:5S rRNA binding"/>
    <property type="evidence" value="ECO:0007669"/>
    <property type="project" value="TreeGrafter"/>
</dbReference>
<keyword evidence="6" id="KW-0175">Coiled coil</keyword>
<keyword evidence="10" id="KW-1185">Reference proteome</keyword>
<feature type="region of interest" description="Disordered" evidence="7">
    <location>
        <begin position="385"/>
        <end position="431"/>
    </location>
</feature>
<feature type="compositionally biased region" description="Basic residues" evidence="7">
    <location>
        <begin position="387"/>
        <end position="396"/>
    </location>
</feature>
<feature type="region of interest" description="Disordered" evidence="7">
    <location>
        <begin position="83"/>
        <end position="125"/>
    </location>
</feature>
<evidence type="ECO:0000256" key="3">
    <source>
        <dbReference type="ARBA" id="ARBA00022517"/>
    </source>
</evidence>
<dbReference type="PIRSF" id="PIRSF017302">
    <property type="entry name" value="Gltscr2"/>
    <property type="match status" value="1"/>
</dbReference>
<proteinExistence type="inferred from homology"/>
<evidence type="ECO:0000256" key="5">
    <source>
        <dbReference type="PIRNR" id="PIRNR017302"/>
    </source>
</evidence>
<gene>
    <name evidence="9" type="ORF">AXG93_773s1420</name>
    <name evidence="8" type="ORF">Mp_1g17930</name>
</gene>
<comment type="subcellular location">
    <subcellularLocation>
        <location evidence="5">Nucleus</location>
        <location evidence="5">Nucleolus</location>
    </subcellularLocation>
    <subcellularLocation>
        <location evidence="5">Nucleus</location>
        <location evidence="5">Nucleoplasm</location>
    </subcellularLocation>
</comment>
<reference evidence="8" key="2">
    <citation type="journal article" date="2019" name="Curr. Biol.">
        <title>Chromatin organization in early land plants reveals an ancestral association between H3K27me3, transposons, and constitutive heterochromatin.</title>
        <authorList>
            <person name="Montgomery S.A."/>
            <person name="Tanizawa Y."/>
            <person name="Galik B."/>
            <person name="Wang N."/>
            <person name="Ito T."/>
            <person name="Mochizuki T."/>
            <person name="Akimcheva S."/>
            <person name="Bowman J."/>
            <person name="Cognat V."/>
            <person name="Drouard L."/>
            <person name="Ekker H."/>
            <person name="Houng S."/>
            <person name="Kohchi T."/>
            <person name="Lin S."/>
            <person name="Liu L.D."/>
            <person name="Nakamura Y."/>
            <person name="Valeeva L.R."/>
            <person name="Shakirov E.V."/>
            <person name="Shippen D.E."/>
            <person name="Wei W."/>
            <person name="Yagura M."/>
            <person name="Yamaoka S."/>
            <person name="Yamato K.T."/>
            <person name="Liu C."/>
            <person name="Berger F."/>
        </authorList>
    </citation>
    <scope>NUCLEOTIDE SEQUENCE [LARGE SCALE GENOMIC DNA]</scope>
    <source>
        <strain evidence="8">Tak-1</strain>
    </source>
</reference>
<dbReference type="EMBL" id="LVLJ01001380">
    <property type="protein sequence ID" value="OAE29902.1"/>
    <property type="molecule type" value="Genomic_DNA"/>
</dbReference>
<evidence type="ECO:0000313" key="10">
    <source>
        <dbReference type="Proteomes" id="UP000077202"/>
    </source>
</evidence>
<feature type="coiled-coil region" evidence="6">
    <location>
        <begin position="277"/>
        <end position="330"/>
    </location>
</feature>
<dbReference type="GO" id="GO:0006364">
    <property type="term" value="P:rRNA processing"/>
    <property type="evidence" value="ECO:0007669"/>
    <property type="project" value="TreeGrafter"/>
</dbReference>
<dbReference type="GO" id="GO:0005730">
    <property type="term" value="C:nucleolus"/>
    <property type="evidence" value="ECO:0007669"/>
    <property type="project" value="UniProtKB-SubCell"/>
</dbReference>
<comment type="function">
    <text evidence="5">May play a role in ribosome biogenesis.</text>
</comment>
<reference evidence="9 10" key="1">
    <citation type="submission" date="2016-03" db="EMBL/GenBank/DDBJ databases">
        <title>Mechanisms controlling the formation of the plant cell surface in tip-growing cells are functionally conserved among land plants.</title>
        <authorList>
            <person name="Honkanen S."/>
            <person name="Jones V.A."/>
            <person name="Morieri G."/>
            <person name="Champion C."/>
            <person name="Hetherington A.J."/>
            <person name="Kelly S."/>
            <person name="Saint-Marcoux D."/>
            <person name="Proust H."/>
            <person name="Prescott H."/>
            <person name="Dolan L."/>
        </authorList>
    </citation>
    <scope>NUCLEOTIDE SEQUENCE [LARGE SCALE GENOMIC DNA]</scope>
    <source>
        <strain evidence="10">cv. Tak-1 and cv. Tak-2</strain>
        <tissue evidence="9">Whole gametophyte</tissue>
    </source>
</reference>
<dbReference type="EMBL" id="AP019866">
    <property type="protein sequence ID" value="BBM99005.1"/>
    <property type="molecule type" value="Genomic_DNA"/>
</dbReference>
<evidence type="ECO:0000256" key="1">
    <source>
        <dbReference type="ARBA" id="ARBA00008838"/>
    </source>
</evidence>
<name>A0A176WBZ1_MARPO</name>
<evidence type="ECO:0000256" key="7">
    <source>
        <dbReference type="SAM" id="MobiDB-lite"/>
    </source>
</evidence>
<dbReference type="InterPro" id="IPR011687">
    <property type="entry name" value="Nop53/GLTSCR2"/>
</dbReference>
<dbReference type="PANTHER" id="PTHR14211:SF7">
    <property type="entry name" value="RIBOSOME BIOGENESIS PROTEIN NOP53"/>
    <property type="match status" value="1"/>
</dbReference>
<evidence type="ECO:0000256" key="4">
    <source>
        <dbReference type="ARBA" id="ARBA00023242"/>
    </source>
</evidence>
<dbReference type="PANTHER" id="PTHR14211">
    <property type="entry name" value="GLIOMA SUPPRESSOR CANDIDATE REGION GENE 2"/>
    <property type="match status" value="1"/>
</dbReference>
<feature type="compositionally biased region" description="Basic and acidic residues" evidence="7">
    <location>
        <begin position="397"/>
        <end position="423"/>
    </location>
</feature>
<dbReference type="Pfam" id="PF07767">
    <property type="entry name" value="Nop53"/>
    <property type="match status" value="1"/>
</dbReference>
<evidence type="ECO:0000313" key="9">
    <source>
        <dbReference type="EMBL" id="OAE29902.1"/>
    </source>
</evidence>
<keyword evidence="3 5" id="KW-0690">Ribosome biogenesis</keyword>
<dbReference type="GO" id="GO:0000027">
    <property type="term" value="P:ribosomal large subunit assembly"/>
    <property type="evidence" value="ECO:0007669"/>
    <property type="project" value="UniProtKB-UniRule"/>
</dbReference>
<evidence type="ECO:0000313" key="11">
    <source>
        <dbReference type="Proteomes" id="UP001162541"/>
    </source>
</evidence>